<dbReference type="Proteomes" id="UP000075816">
    <property type="component" value="Unassembled WGS sequence"/>
</dbReference>
<accession>A0A161PR28</accession>
<comment type="caution">
    <text evidence="1">The sequence shown here is derived from an EMBL/GenBank/DDBJ whole genome shotgun (WGS) entry which is preliminary data.</text>
</comment>
<name>A0A161PR28_9FUSO</name>
<evidence type="ECO:0000313" key="1">
    <source>
        <dbReference type="EMBL" id="KYL03911.1"/>
    </source>
</evidence>
<dbReference type="InterPro" id="IPR007499">
    <property type="entry name" value="ERF_bacteria_virus"/>
</dbReference>
<protein>
    <recommendedName>
        <fullName evidence="3">Recombinase</fullName>
    </recommendedName>
</protein>
<dbReference type="RefSeq" id="WP_062681063.1">
    <property type="nucleotide sequence ID" value="NZ_LVEA01000036.1"/>
</dbReference>
<evidence type="ECO:0000313" key="2">
    <source>
        <dbReference type="Proteomes" id="UP000075816"/>
    </source>
</evidence>
<sequence>MNIYEKLLNVQIELKAPKGQYNKYGNFKYRSCEDILEALKPCLKKHKLTILISDEIHEMQGEIKQTSETEEEKTEKYTKFKRYVKATVTLINVEKPEERIENSAFAREDEIKKGMDGSQITGATSSYARKYALNGLFAIDDTKDSDMDDDTFEEDPSEKRQLASIIAKRISTKELNSFLKTKKIRHLEQADYFDLKKLHDYIFKNQEVKIERKNEIKEKMDFICSHTDDEKKEKILNFYKRDCLNDMTDKEIEDAYQKICKE</sequence>
<dbReference type="AlphaFoldDB" id="A0A161PR28"/>
<evidence type="ECO:0008006" key="3">
    <source>
        <dbReference type="Google" id="ProtNLM"/>
    </source>
</evidence>
<gene>
    <name evidence="1" type="ORF">A2J07_10925</name>
</gene>
<dbReference type="Pfam" id="PF04404">
    <property type="entry name" value="ERF"/>
    <property type="match status" value="1"/>
</dbReference>
<proteinExistence type="predicted"/>
<organism evidence="1 2">
    <name type="scientific">Fusobacterium necrophorum subsp. funduliforme</name>
    <dbReference type="NCBI Taxonomy" id="143387"/>
    <lineage>
        <taxon>Bacteria</taxon>
        <taxon>Fusobacteriati</taxon>
        <taxon>Fusobacteriota</taxon>
        <taxon>Fusobacteriia</taxon>
        <taxon>Fusobacteriales</taxon>
        <taxon>Fusobacteriaceae</taxon>
        <taxon>Fusobacterium</taxon>
    </lineage>
</organism>
<reference evidence="1 2" key="1">
    <citation type="submission" date="2016-03" db="EMBL/GenBank/DDBJ databases">
        <title>Comparative genomics of human isolates of Fusobacterium necrophorum.</title>
        <authorList>
            <person name="Jensen A."/>
            <person name="Bank S."/>
            <person name="Andersen P.S."/>
            <person name="Kristensen L.H."/>
            <person name="Prag J."/>
        </authorList>
    </citation>
    <scope>NUCLEOTIDE SEQUENCE [LARGE SCALE GENOMIC DNA]</scope>
    <source>
        <strain evidence="1 2">LS_1264</strain>
    </source>
</reference>
<dbReference type="EMBL" id="LVEA01000036">
    <property type="protein sequence ID" value="KYL03911.1"/>
    <property type="molecule type" value="Genomic_DNA"/>
</dbReference>